<accession>A0A645H8F2</accession>
<gene>
    <name evidence="2" type="ORF">SDC9_181862</name>
</gene>
<proteinExistence type="predicted"/>
<name>A0A645H8F2_9ZZZZ</name>
<comment type="caution">
    <text evidence="2">The sequence shown here is derived from an EMBL/GenBank/DDBJ whole genome shotgun (WGS) entry which is preliminary data.</text>
</comment>
<protein>
    <submittedName>
        <fullName evidence="2">Uncharacterized protein</fullName>
    </submittedName>
</protein>
<feature type="region of interest" description="Disordered" evidence="1">
    <location>
        <begin position="83"/>
        <end position="186"/>
    </location>
</feature>
<dbReference type="AlphaFoldDB" id="A0A645H8F2"/>
<feature type="compositionally biased region" description="Basic and acidic residues" evidence="1">
    <location>
        <begin position="152"/>
        <end position="186"/>
    </location>
</feature>
<feature type="region of interest" description="Disordered" evidence="1">
    <location>
        <begin position="27"/>
        <end position="67"/>
    </location>
</feature>
<organism evidence="2">
    <name type="scientific">bioreactor metagenome</name>
    <dbReference type="NCBI Taxonomy" id="1076179"/>
    <lineage>
        <taxon>unclassified sequences</taxon>
        <taxon>metagenomes</taxon>
        <taxon>ecological metagenomes</taxon>
    </lineage>
</organism>
<evidence type="ECO:0000313" key="2">
    <source>
        <dbReference type="EMBL" id="MPN34369.1"/>
    </source>
</evidence>
<dbReference type="EMBL" id="VSSQ01087368">
    <property type="protein sequence ID" value="MPN34369.1"/>
    <property type="molecule type" value="Genomic_DNA"/>
</dbReference>
<feature type="compositionally biased region" description="Basic and acidic residues" evidence="1">
    <location>
        <begin position="35"/>
        <end position="61"/>
    </location>
</feature>
<reference evidence="2" key="1">
    <citation type="submission" date="2019-08" db="EMBL/GenBank/DDBJ databases">
        <authorList>
            <person name="Kucharzyk K."/>
            <person name="Murdoch R.W."/>
            <person name="Higgins S."/>
            <person name="Loffler F."/>
        </authorList>
    </citation>
    <scope>NUCLEOTIDE SEQUENCE</scope>
</reference>
<sequence>MRRGKASCCSLRRHALALLHVLEANPDGPDIGTGLRDHQDTDQRDGISPEDNRHIEGKAQDDGQPEEAESRVCLLVCALVEQDDDQQPQQGKRDVPVDAPGQRRMGAGPCVLGKQAEGNAGGCQQIDGARQQVPASDRVALPPDLVEDDIEDGHGDRGDELADAKRDGKMIKPDRIQGDGPRHQVE</sequence>
<evidence type="ECO:0000256" key="1">
    <source>
        <dbReference type="SAM" id="MobiDB-lite"/>
    </source>
</evidence>